<evidence type="ECO:0000313" key="1">
    <source>
        <dbReference type="EMBL" id="CAB5020989.1"/>
    </source>
</evidence>
<gene>
    <name evidence="1" type="ORF">UFOPK3967_02766</name>
</gene>
<organism evidence="1">
    <name type="scientific">freshwater metagenome</name>
    <dbReference type="NCBI Taxonomy" id="449393"/>
    <lineage>
        <taxon>unclassified sequences</taxon>
        <taxon>metagenomes</taxon>
        <taxon>ecological metagenomes</taxon>
    </lineage>
</organism>
<reference evidence="1" key="1">
    <citation type="submission" date="2020-05" db="EMBL/GenBank/DDBJ databases">
        <authorList>
            <person name="Chiriac C."/>
            <person name="Salcher M."/>
            <person name="Ghai R."/>
            <person name="Kavagutti S V."/>
        </authorList>
    </citation>
    <scope>NUCLEOTIDE SEQUENCE</scope>
</reference>
<proteinExistence type="predicted"/>
<accession>A0A6J7QWI8</accession>
<name>A0A6J7QWI8_9ZZZZ</name>
<sequence length="67" mass="7620">MLRMNVVVPTFKKVATSLMFASPTMTWRRRYFVASACGSSRVLMIGRFSVVSRPTSSSKKSARWVSW</sequence>
<dbReference type="EMBL" id="CAFBOS010000239">
    <property type="protein sequence ID" value="CAB5020989.1"/>
    <property type="molecule type" value="Genomic_DNA"/>
</dbReference>
<protein>
    <submittedName>
        <fullName evidence="1">Unannotated protein</fullName>
    </submittedName>
</protein>
<dbReference type="AlphaFoldDB" id="A0A6J7QWI8"/>